<dbReference type="SUPFAM" id="SSF55031">
    <property type="entry name" value="Bacterial exopeptidase dimerisation domain"/>
    <property type="match status" value="1"/>
</dbReference>
<feature type="binding site" evidence="2">
    <location>
        <position position="105"/>
    </location>
    <ligand>
        <name>Mn(2+)</name>
        <dbReference type="ChEBI" id="CHEBI:29035"/>
        <label>2</label>
    </ligand>
</feature>
<dbReference type="GO" id="GO:0050118">
    <property type="term" value="F:N-acetyldiaminopimelate deacetylase activity"/>
    <property type="evidence" value="ECO:0007669"/>
    <property type="project" value="UniProtKB-ARBA"/>
</dbReference>
<organism evidence="4 5">
    <name type="scientific">Rhizobium leguminosarum</name>
    <dbReference type="NCBI Taxonomy" id="384"/>
    <lineage>
        <taxon>Bacteria</taxon>
        <taxon>Pseudomonadati</taxon>
        <taxon>Pseudomonadota</taxon>
        <taxon>Alphaproteobacteria</taxon>
        <taxon>Hyphomicrobiales</taxon>
        <taxon>Rhizobiaceae</taxon>
        <taxon>Rhizobium/Agrobacterium group</taxon>
        <taxon>Rhizobium</taxon>
    </lineage>
</organism>
<dbReference type="PANTHER" id="PTHR11014:SF63">
    <property type="entry name" value="METALLOPEPTIDASE, PUTATIVE (AFU_ORTHOLOGUE AFUA_6G09600)-RELATED"/>
    <property type="match status" value="1"/>
</dbReference>
<gene>
    <name evidence="4" type="primary">yxeP</name>
    <name evidence="4" type="ORF">CUJ84_pRLN3000310</name>
</gene>
<keyword evidence="2" id="KW-0479">Metal-binding</keyword>
<dbReference type="AlphaFoldDB" id="A0A2K9ZGR2"/>
<dbReference type="RefSeq" id="WP_105009854.1">
    <property type="nucleotide sequence ID" value="NZ_CP025015.1"/>
</dbReference>
<dbReference type="InterPro" id="IPR017439">
    <property type="entry name" value="Amidohydrolase"/>
</dbReference>
<keyword evidence="4" id="KW-0614">Plasmid</keyword>
<feature type="binding site" evidence="2">
    <location>
        <position position="359"/>
    </location>
    <ligand>
        <name>Mn(2+)</name>
        <dbReference type="ChEBI" id="CHEBI:29035"/>
        <label>2</label>
    </ligand>
</feature>
<keyword evidence="2" id="KW-0464">Manganese</keyword>
<dbReference type="EC" id="3.-.-.-" evidence="4"/>
<dbReference type="InterPro" id="IPR011650">
    <property type="entry name" value="Peptidase_M20_dimer"/>
</dbReference>
<dbReference type="SUPFAM" id="SSF53187">
    <property type="entry name" value="Zn-dependent exopeptidases"/>
    <property type="match status" value="1"/>
</dbReference>
<keyword evidence="1 4" id="KW-0378">Hydrolase</keyword>
<proteinExistence type="predicted"/>
<dbReference type="Gene3D" id="3.30.70.360">
    <property type="match status" value="1"/>
</dbReference>
<evidence type="ECO:0000256" key="2">
    <source>
        <dbReference type="PIRSR" id="PIRSR005962-1"/>
    </source>
</evidence>
<reference evidence="4 5" key="1">
    <citation type="submission" date="2017-11" db="EMBL/GenBank/DDBJ databases">
        <title>Complete genome of Rhizobium leguminosarum Norway, an ineffective micro-symbiont.</title>
        <authorList>
            <person name="Hoffrichter A."/>
            <person name="Liang J."/>
            <person name="Brachmann A."/>
            <person name="Marin M."/>
        </authorList>
    </citation>
    <scope>NUCLEOTIDE SEQUENCE [LARGE SCALE GENOMIC DNA]</scope>
    <source>
        <strain evidence="4 5">Norway</strain>
        <plasmid evidence="5">Plasmid prln3</plasmid>
    </source>
</reference>
<feature type="domain" description="Peptidase M20 dimerisation" evidence="3">
    <location>
        <begin position="187"/>
        <end position="265"/>
    </location>
</feature>
<dbReference type="GO" id="GO:0046872">
    <property type="term" value="F:metal ion binding"/>
    <property type="evidence" value="ECO:0007669"/>
    <property type="project" value="UniProtKB-KW"/>
</dbReference>
<dbReference type="GO" id="GO:0019877">
    <property type="term" value="P:diaminopimelate biosynthetic process"/>
    <property type="evidence" value="ECO:0007669"/>
    <property type="project" value="UniProtKB-ARBA"/>
</dbReference>
<dbReference type="CDD" id="cd05666">
    <property type="entry name" value="M20_Acy1-like"/>
    <property type="match status" value="1"/>
</dbReference>
<dbReference type="NCBIfam" id="TIGR01891">
    <property type="entry name" value="amidohydrolases"/>
    <property type="match status" value="1"/>
</dbReference>
<protein>
    <submittedName>
        <fullName evidence="4">Putative hydrolase YxeP</fullName>
        <ecNumber evidence="4">3.-.-.-</ecNumber>
    </submittedName>
</protein>
<accession>A0A2K9ZGR2</accession>
<dbReference type="InterPro" id="IPR036264">
    <property type="entry name" value="Bact_exopeptidase_dim_dom"/>
</dbReference>
<dbReference type="Pfam" id="PF07687">
    <property type="entry name" value="M20_dimer"/>
    <property type="match status" value="1"/>
</dbReference>
<dbReference type="FunFam" id="3.30.70.360:FF:000001">
    <property type="entry name" value="N-acetyldiaminopimelate deacetylase"/>
    <property type="match status" value="1"/>
</dbReference>
<feature type="binding site" evidence="2">
    <location>
        <position position="138"/>
    </location>
    <ligand>
        <name>Mn(2+)</name>
        <dbReference type="ChEBI" id="CHEBI:29035"/>
        <label>2</label>
    </ligand>
</feature>
<dbReference type="Pfam" id="PF01546">
    <property type="entry name" value="Peptidase_M20"/>
    <property type="match status" value="1"/>
</dbReference>
<feature type="binding site" evidence="2">
    <location>
        <position position="103"/>
    </location>
    <ligand>
        <name>Mn(2+)</name>
        <dbReference type="ChEBI" id="CHEBI:29035"/>
        <label>2</label>
    </ligand>
</feature>
<name>A0A2K9ZGR2_RHILE</name>
<evidence type="ECO:0000256" key="1">
    <source>
        <dbReference type="ARBA" id="ARBA00022801"/>
    </source>
</evidence>
<dbReference type="InterPro" id="IPR002933">
    <property type="entry name" value="Peptidase_M20"/>
</dbReference>
<dbReference type="Gene3D" id="3.40.630.10">
    <property type="entry name" value="Zn peptidases"/>
    <property type="match status" value="1"/>
</dbReference>
<evidence type="ECO:0000313" key="5">
    <source>
        <dbReference type="Proteomes" id="UP000238523"/>
    </source>
</evidence>
<dbReference type="PIRSF" id="PIRSF005962">
    <property type="entry name" value="Pept_M20D_amidohydro"/>
    <property type="match status" value="1"/>
</dbReference>
<comment type="cofactor">
    <cofactor evidence="2">
        <name>Mn(2+)</name>
        <dbReference type="ChEBI" id="CHEBI:29035"/>
    </cofactor>
    <text evidence="2">The Mn(2+) ion enhances activity.</text>
</comment>
<sequence>MHDLKTFRPLVKEATKWRRHLHQHPELDYDLHSTAAYLEGTLRSFGVNHIETGLAETGLVALIEGNHRGGPTIGLRAEMDAVRIEERSNKPWSSKMSGRMHACGHDGHMAMLLGAAKFLAEAPNFGGTVALIFQPAEENALGGQRMVQEGIMDRFGISRVFAMDNSPGLDVGRFAICDGPFMAALDEFDIVIKGQGGHAASPHRNIDPIVIAGQIIVGLQPLVSRSTNPLESLVVSITKMHAGESYNVIPETATLSGTVRTLKHELRGLAETQIPAVARGIASGYGAEIVFKYRRLDPIMTNSPEETNLAISAARNLVGPICVDDQFAPVMGSEDFAFMLEARPGAMIFIGNGSTASLHNPTYDFNDEALPYGIGYWANLVKTVLPAPL</sequence>
<geneLocation type="plasmid" evidence="5">
    <name>prln3</name>
</geneLocation>
<evidence type="ECO:0000259" key="3">
    <source>
        <dbReference type="Pfam" id="PF07687"/>
    </source>
</evidence>
<evidence type="ECO:0000313" key="4">
    <source>
        <dbReference type="EMBL" id="AUW47435.1"/>
    </source>
</evidence>
<dbReference type="EMBL" id="CP025015">
    <property type="protein sequence ID" value="AUW47435.1"/>
    <property type="molecule type" value="Genomic_DNA"/>
</dbReference>
<dbReference type="PANTHER" id="PTHR11014">
    <property type="entry name" value="PEPTIDASE M20 FAMILY MEMBER"/>
    <property type="match status" value="1"/>
</dbReference>
<dbReference type="Proteomes" id="UP000238523">
    <property type="component" value="Plasmid pRLN3"/>
</dbReference>